<comment type="function">
    <text evidence="13">The UvrABC repair system catalyzes the recognition and processing of DNA lesions. A damage recognition complex composed of 2 UvrA and 2 UvrB subunits scans DNA for abnormalities. Upon binding of the UvrA(2)B(2) complex to a putative damaged site, the DNA wraps around one UvrB monomer. DNA wrap is dependent on ATP binding by UvrB and probably causes local melting of the DNA helix, facilitating insertion of UvrB beta-hairpin between the DNA strands. Then UvrB probes one DNA strand for the presence of a lesion. If a lesion is found the UvrA subunits dissociate and the UvrB-DNA preincision complex is formed. This complex is subsequently bound by UvrC and the second UvrB is released. If no lesion is found, the DNA wraps around the other UvrB subunit that will check the other stand for damage.</text>
</comment>
<dbReference type="Pfam" id="PF17757">
    <property type="entry name" value="UvrB_inter"/>
    <property type="match status" value="1"/>
</dbReference>
<evidence type="ECO:0000313" key="21">
    <source>
        <dbReference type="Proteomes" id="UP000007460"/>
    </source>
</evidence>
<evidence type="ECO:0000256" key="16">
    <source>
        <dbReference type="SAM" id="MobiDB-lite"/>
    </source>
</evidence>
<dbReference type="PANTHER" id="PTHR24029">
    <property type="entry name" value="UVRABC SYSTEM PROTEIN B"/>
    <property type="match status" value="1"/>
</dbReference>
<dbReference type="GO" id="GO:0009380">
    <property type="term" value="C:excinuclease repair complex"/>
    <property type="evidence" value="ECO:0007669"/>
    <property type="project" value="InterPro"/>
</dbReference>
<feature type="region of interest" description="Disordered" evidence="16">
    <location>
        <begin position="710"/>
        <end position="732"/>
    </location>
</feature>
<dbReference type="EMBL" id="CP001751">
    <property type="protein sequence ID" value="ADE40453.1"/>
    <property type="molecule type" value="Genomic_DNA"/>
</dbReference>
<evidence type="ECO:0000256" key="1">
    <source>
        <dbReference type="ARBA" id="ARBA00004496"/>
    </source>
</evidence>
<evidence type="ECO:0000256" key="9">
    <source>
        <dbReference type="ARBA" id="ARBA00023204"/>
    </source>
</evidence>
<dbReference type="Pfam" id="PF00271">
    <property type="entry name" value="Helicase_C"/>
    <property type="match status" value="1"/>
</dbReference>
<dbReference type="GO" id="GO:0005737">
    <property type="term" value="C:cytoplasm"/>
    <property type="evidence" value="ECO:0007669"/>
    <property type="project" value="UniProtKB-SubCell"/>
</dbReference>
<dbReference type="PANTHER" id="PTHR24029:SF0">
    <property type="entry name" value="UVRABC SYSTEM PROTEIN B"/>
    <property type="match status" value="1"/>
</dbReference>
<evidence type="ECO:0000256" key="2">
    <source>
        <dbReference type="ARBA" id="ARBA00008533"/>
    </source>
</evidence>
<evidence type="ECO:0000256" key="6">
    <source>
        <dbReference type="ARBA" id="ARBA00022769"/>
    </source>
</evidence>
<keyword evidence="8 13" id="KW-0267">Excision nuclease</keyword>
<dbReference type="STRING" id="488538.SAR116_2210"/>
<dbReference type="Gene3D" id="4.10.860.10">
    <property type="entry name" value="UVR domain"/>
    <property type="match status" value="1"/>
</dbReference>
<dbReference type="CDD" id="cd18790">
    <property type="entry name" value="SF2_C_UvrB"/>
    <property type="match status" value="1"/>
</dbReference>
<dbReference type="PROSITE" id="PS51192">
    <property type="entry name" value="HELICASE_ATP_BIND_1"/>
    <property type="match status" value="1"/>
</dbReference>
<name>D5BP19_PUNMI</name>
<evidence type="ECO:0000256" key="11">
    <source>
        <dbReference type="ARBA" id="ARBA00026033"/>
    </source>
</evidence>
<dbReference type="InterPro" id="IPR001943">
    <property type="entry name" value="UVR_dom"/>
</dbReference>
<feature type="region of interest" description="Disordered" evidence="16">
    <location>
        <begin position="1"/>
        <end position="21"/>
    </location>
</feature>
<dbReference type="PROSITE" id="PS50151">
    <property type="entry name" value="UVR"/>
    <property type="match status" value="1"/>
</dbReference>
<keyword evidence="5 13" id="KW-0227">DNA damage</keyword>
<evidence type="ECO:0000256" key="4">
    <source>
        <dbReference type="ARBA" id="ARBA00022741"/>
    </source>
</evidence>
<dbReference type="GO" id="GO:0005524">
    <property type="term" value="F:ATP binding"/>
    <property type="evidence" value="ECO:0007669"/>
    <property type="project" value="UniProtKB-UniRule"/>
</dbReference>
<dbReference type="HOGENOM" id="CLU_009621_2_1_5"/>
<dbReference type="PROSITE" id="PS51194">
    <property type="entry name" value="HELICASE_CTER"/>
    <property type="match status" value="1"/>
</dbReference>
<organism evidence="20 21">
    <name type="scientific">Puniceispirillum marinum (strain IMCC1322)</name>
    <dbReference type="NCBI Taxonomy" id="488538"/>
    <lineage>
        <taxon>Bacteria</taxon>
        <taxon>Pseudomonadati</taxon>
        <taxon>Pseudomonadota</taxon>
        <taxon>Alphaproteobacteria</taxon>
        <taxon>Candidatus Puniceispirillales</taxon>
        <taxon>Candidatus Puniceispirillaceae</taxon>
        <taxon>Candidatus Puniceispirillum</taxon>
    </lineage>
</organism>
<keyword evidence="4 13" id="KW-0547">Nucleotide-binding</keyword>
<feature type="domain" description="Helicase ATP-binding" evidence="18">
    <location>
        <begin position="64"/>
        <end position="213"/>
    </location>
</feature>
<reference evidence="20 21" key="1">
    <citation type="journal article" date="2010" name="J. Bacteriol.">
        <title>Complete genome sequence of "Candidatus Puniceispirillum marinum" IMCC1322, a representative of the SAR116 clade in the Alphaproteobacteria.</title>
        <authorList>
            <person name="Oh H.M."/>
            <person name="Kwon K.K."/>
            <person name="Kang I."/>
            <person name="Kang S.G."/>
            <person name="Lee J.H."/>
            <person name="Kim S.J."/>
            <person name="Cho J.C."/>
        </authorList>
    </citation>
    <scope>NUCLEOTIDE SEQUENCE [LARGE SCALE GENOMIC DNA]</scope>
    <source>
        <strain evidence="20 21">IMCC1322</strain>
    </source>
</reference>
<dbReference type="GO" id="GO:0009381">
    <property type="term" value="F:excinuclease ABC activity"/>
    <property type="evidence" value="ECO:0007669"/>
    <property type="project" value="UniProtKB-UniRule"/>
</dbReference>
<keyword evidence="10 13" id="KW-0742">SOS response</keyword>
<keyword evidence="20" id="KW-0378">Hydrolase</keyword>
<feature type="domain" description="UVR" evidence="17">
    <location>
        <begin position="662"/>
        <end position="697"/>
    </location>
</feature>
<keyword evidence="15" id="KW-0175">Coiled coil</keyword>
<evidence type="ECO:0000259" key="19">
    <source>
        <dbReference type="PROSITE" id="PS51194"/>
    </source>
</evidence>
<feature type="coiled-coil region" evidence="15">
    <location>
        <begin position="302"/>
        <end position="329"/>
    </location>
</feature>
<accession>D5BP19</accession>
<feature type="coiled-coil region" evidence="15">
    <location>
        <begin position="665"/>
        <end position="697"/>
    </location>
</feature>
<sequence>MDEIAKNNAAPDSTAAAKAAPDKLPEKLADNLIITRARAPADFDLQSDFKPAGDQPTAIAELIEGVKQGERDQVLLGVTGSGKTFTAAHVIREMKRPTLILAPNKTLAAQLYGEMKSLFPDNAVEYFVSYYDYYQPEAYVPRSDTYIEKESSINEQIDRMRHSATRSLLERDDVIIVASVSCIYGIGSVETYSTMTQKITSGEDFPRQDMLRKFTELQYKRNDTNFVRGTFRVRGDSVELFPAHLEDRAWRISLFGDEVESIHEFDPLTGEKFASLPTITVFANSHYVTPRPTLQQACKSIKIELKQRLAELTEANKLLEAQRIEQRTQFDVEMIEATGVCAGIENYSRYLSGRGPGEPPPTLFEYLPENALLIVDESHVTVPQLGAMYKGDFARKSTLAEHGFRLPSCMDNRPLKFEEWEGFRPQTIYVSATPGKYEMERTGGVFSEQIVRPTGLIDPECIVRPTGNQVDDIIAECRDAAAKGQRVLITTLTKKMAEALSEYMFEAGLKVRYLHSDIDTLERIEIMRDLRLGVFDILIGINLLREGLDIPECALVGILDADKEGFLRSKTSLVQTIGRAARNVEGRVILYGDRITDSMQYALDETNRRRAKQEAWNKAHGITPESVKKDIADVLGSVYDRADHLTPQAGGKDGALVGNNFKTVIADLEASMKDAAANLEFEEAARLRDEIRRMEAAELGLTAPGVPSSIAQNYGFPAGTPGAPPKKRGRRR</sequence>
<feature type="short sequence motif" description="Beta-hairpin" evidence="13">
    <location>
        <begin position="130"/>
        <end position="153"/>
    </location>
</feature>
<evidence type="ECO:0000256" key="13">
    <source>
        <dbReference type="HAMAP-Rule" id="MF_00204"/>
    </source>
</evidence>
<evidence type="ECO:0000256" key="3">
    <source>
        <dbReference type="ARBA" id="ARBA00022490"/>
    </source>
</evidence>
<evidence type="ECO:0000313" key="20">
    <source>
        <dbReference type="EMBL" id="ADE40453.1"/>
    </source>
</evidence>
<comment type="subunit">
    <text evidence="11 13 14">Forms a heterotetramer with UvrA during the search for lesions. Interacts with UvrC in an incision complex.</text>
</comment>
<dbReference type="GO" id="GO:0006289">
    <property type="term" value="P:nucleotide-excision repair"/>
    <property type="evidence" value="ECO:0007669"/>
    <property type="project" value="UniProtKB-UniRule"/>
</dbReference>
<feature type="compositionally biased region" description="Low complexity" evidence="16">
    <location>
        <begin position="1"/>
        <end position="19"/>
    </location>
</feature>
<keyword evidence="3 13" id="KW-0963">Cytoplasm</keyword>
<dbReference type="SUPFAM" id="SSF46600">
    <property type="entry name" value="C-terminal UvrC-binding domain of UvrB"/>
    <property type="match status" value="1"/>
</dbReference>
<dbReference type="GO" id="GO:0003677">
    <property type="term" value="F:DNA binding"/>
    <property type="evidence" value="ECO:0007669"/>
    <property type="project" value="UniProtKB-UniRule"/>
</dbReference>
<dbReference type="Proteomes" id="UP000007460">
    <property type="component" value="Chromosome"/>
</dbReference>
<feature type="domain" description="Helicase C-terminal" evidence="19">
    <location>
        <begin position="469"/>
        <end position="635"/>
    </location>
</feature>
<dbReference type="CDD" id="cd17916">
    <property type="entry name" value="DEXHc_UvrB"/>
    <property type="match status" value="1"/>
</dbReference>
<feature type="binding site" evidence="13">
    <location>
        <begin position="77"/>
        <end position="84"/>
    </location>
    <ligand>
        <name>ATP</name>
        <dbReference type="ChEBI" id="CHEBI:30616"/>
    </ligand>
</feature>
<keyword evidence="7 13" id="KW-0067">ATP-binding</keyword>
<dbReference type="InterPro" id="IPR001650">
    <property type="entry name" value="Helicase_C-like"/>
</dbReference>
<keyword evidence="6 13" id="KW-0228">DNA excision</keyword>
<protein>
    <recommendedName>
        <fullName evidence="12 13">UvrABC system protein B</fullName>
        <shortName evidence="13">Protein UvrB</shortName>
    </recommendedName>
    <alternativeName>
        <fullName evidence="13">Excinuclease ABC subunit B</fullName>
    </alternativeName>
</protein>
<evidence type="ECO:0000256" key="10">
    <source>
        <dbReference type="ARBA" id="ARBA00023236"/>
    </source>
</evidence>
<evidence type="ECO:0000259" key="17">
    <source>
        <dbReference type="PROSITE" id="PS50151"/>
    </source>
</evidence>
<dbReference type="GO" id="GO:0016887">
    <property type="term" value="F:ATP hydrolysis activity"/>
    <property type="evidence" value="ECO:0007669"/>
    <property type="project" value="InterPro"/>
</dbReference>
<proteinExistence type="inferred from homology"/>
<evidence type="ECO:0000256" key="14">
    <source>
        <dbReference type="RuleBase" id="RU003587"/>
    </source>
</evidence>
<dbReference type="SUPFAM" id="SSF52540">
    <property type="entry name" value="P-loop containing nucleoside triphosphate hydrolases"/>
    <property type="match status" value="2"/>
</dbReference>
<evidence type="ECO:0000256" key="12">
    <source>
        <dbReference type="ARBA" id="ARBA00029504"/>
    </source>
</evidence>
<evidence type="ECO:0000256" key="8">
    <source>
        <dbReference type="ARBA" id="ARBA00022881"/>
    </source>
</evidence>
<dbReference type="NCBIfam" id="TIGR00631">
    <property type="entry name" value="uvrb"/>
    <property type="match status" value="1"/>
</dbReference>
<dbReference type="RefSeq" id="WP_013047080.1">
    <property type="nucleotide sequence ID" value="NC_014010.1"/>
</dbReference>
<comment type="similarity">
    <text evidence="2 13 14">Belongs to the UvrB family.</text>
</comment>
<dbReference type="Pfam" id="PF12344">
    <property type="entry name" value="UvrB"/>
    <property type="match status" value="1"/>
</dbReference>
<dbReference type="GO" id="GO:0009432">
    <property type="term" value="P:SOS response"/>
    <property type="evidence" value="ECO:0007669"/>
    <property type="project" value="UniProtKB-UniRule"/>
</dbReference>
<dbReference type="Pfam" id="PF04851">
    <property type="entry name" value="ResIII"/>
    <property type="match status" value="1"/>
</dbReference>
<dbReference type="KEGG" id="apb:SAR116_2210"/>
<evidence type="ECO:0000256" key="5">
    <source>
        <dbReference type="ARBA" id="ARBA00022763"/>
    </source>
</evidence>
<dbReference type="InterPro" id="IPR036876">
    <property type="entry name" value="UVR_dom_sf"/>
</dbReference>
<dbReference type="Pfam" id="PF02151">
    <property type="entry name" value="UVR"/>
    <property type="match status" value="1"/>
</dbReference>
<comment type="subcellular location">
    <subcellularLocation>
        <location evidence="1 13 14">Cytoplasm</location>
    </subcellularLocation>
</comment>
<dbReference type="OrthoDB" id="9806651at2"/>
<dbReference type="Gene3D" id="3.40.50.300">
    <property type="entry name" value="P-loop containing nucleotide triphosphate hydrolases"/>
    <property type="match status" value="3"/>
</dbReference>
<dbReference type="InterPro" id="IPR041471">
    <property type="entry name" value="UvrB_inter"/>
</dbReference>
<gene>
    <name evidence="13" type="primary">uvrB</name>
    <name evidence="20" type="ordered locus">SAR116_2210</name>
</gene>
<keyword evidence="9 13" id="KW-0234">DNA repair</keyword>
<dbReference type="InterPro" id="IPR004807">
    <property type="entry name" value="UvrB"/>
</dbReference>
<dbReference type="eggNOG" id="COG0556">
    <property type="taxonomic scope" value="Bacteria"/>
</dbReference>
<dbReference type="HAMAP" id="MF_00204">
    <property type="entry name" value="UvrB"/>
    <property type="match status" value="1"/>
</dbReference>
<dbReference type="InterPro" id="IPR024759">
    <property type="entry name" value="UvrB_YAD/RRR_dom"/>
</dbReference>
<dbReference type="InterPro" id="IPR006935">
    <property type="entry name" value="Helicase/UvrB_N"/>
</dbReference>
<dbReference type="InterPro" id="IPR014001">
    <property type="entry name" value="Helicase_ATP-bd"/>
</dbReference>
<evidence type="ECO:0000259" key="18">
    <source>
        <dbReference type="PROSITE" id="PS51192"/>
    </source>
</evidence>
<dbReference type="AlphaFoldDB" id="D5BP19"/>
<comment type="domain">
    <text evidence="13">The beta-hairpin motif is involved in DNA binding.</text>
</comment>
<dbReference type="SMART" id="SM00487">
    <property type="entry name" value="DEXDc"/>
    <property type="match status" value="1"/>
</dbReference>
<evidence type="ECO:0000256" key="15">
    <source>
        <dbReference type="SAM" id="Coils"/>
    </source>
</evidence>
<keyword evidence="21" id="KW-1185">Reference proteome</keyword>
<dbReference type="InterPro" id="IPR027417">
    <property type="entry name" value="P-loop_NTPase"/>
</dbReference>
<dbReference type="SMART" id="SM00490">
    <property type="entry name" value="HELICc"/>
    <property type="match status" value="1"/>
</dbReference>
<evidence type="ECO:0000256" key="7">
    <source>
        <dbReference type="ARBA" id="ARBA00022840"/>
    </source>
</evidence>
<dbReference type="NCBIfam" id="NF003673">
    <property type="entry name" value="PRK05298.1"/>
    <property type="match status" value="1"/>
</dbReference>